<dbReference type="KEGG" id="mpof:MPOR_34890"/>
<dbReference type="EMBL" id="AP022570">
    <property type="protein sequence ID" value="BBX52463.1"/>
    <property type="molecule type" value="Genomic_DNA"/>
</dbReference>
<dbReference type="InterPro" id="IPR029058">
    <property type="entry name" value="AB_hydrolase_fold"/>
</dbReference>
<proteinExistence type="predicted"/>
<accession>A0A6N4VE92</accession>
<dbReference type="InterPro" id="IPR013228">
    <property type="entry name" value="PE-PPE_C"/>
</dbReference>
<evidence type="ECO:0000259" key="3">
    <source>
        <dbReference type="Pfam" id="PF08237"/>
    </source>
</evidence>
<name>A0A6N4VE92_9MYCO</name>
<feature type="compositionally biased region" description="Acidic residues" evidence="1">
    <location>
        <begin position="319"/>
        <end position="331"/>
    </location>
</feature>
<feature type="chain" id="PRO_5026663952" description="PE-PPE domain-containing protein" evidence="2">
    <location>
        <begin position="28"/>
        <end position="438"/>
    </location>
</feature>
<dbReference type="Proteomes" id="UP000466785">
    <property type="component" value="Chromosome"/>
</dbReference>
<protein>
    <recommendedName>
        <fullName evidence="3">PE-PPE domain-containing protein</fullName>
    </recommendedName>
</protein>
<organism evidence="4 5">
    <name type="scientific">Mycolicibacterium poriferae</name>
    <dbReference type="NCBI Taxonomy" id="39694"/>
    <lineage>
        <taxon>Bacteria</taxon>
        <taxon>Bacillati</taxon>
        <taxon>Actinomycetota</taxon>
        <taxon>Actinomycetes</taxon>
        <taxon>Mycobacteriales</taxon>
        <taxon>Mycobacteriaceae</taxon>
        <taxon>Mycolicibacterium</taxon>
    </lineage>
</organism>
<evidence type="ECO:0000256" key="2">
    <source>
        <dbReference type="SAM" id="SignalP"/>
    </source>
</evidence>
<feature type="compositionally biased region" description="Low complexity" evidence="1">
    <location>
        <begin position="396"/>
        <end position="417"/>
    </location>
</feature>
<dbReference type="AlphaFoldDB" id="A0A6N4VE92"/>
<evidence type="ECO:0000313" key="4">
    <source>
        <dbReference type="EMBL" id="BBX52463.1"/>
    </source>
</evidence>
<feature type="signal peptide" evidence="2">
    <location>
        <begin position="1"/>
        <end position="27"/>
    </location>
</feature>
<keyword evidence="5" id="KW-1185">Reference proteome</keyword>
<feature type="region of interest" description="Disordered" evidence="1">
    <location>
        <begin position="303"/>
        <end position="438"/>
    </location>
</feature>
<gene>
    <name evidence="4" type="ORF">MPOR_34890</name>
</gene>
<keyword evidence="2" id="KW-0732">Signal</keyword>
<evidence type="ECO:0000256" key="1">
    <source>
        <dbReference type="SAM" id="MobiDB-lite"/>
    </source>
</evidence>
<dbReference type="Pfam" id="PF08237">
    <property type="entry name" value="PE-PPE"/>
    <property type="match status" value="1"/>
</dbReference>
<evidence type="ECO:0000313" key="5">
    <source>
        <dbReference type="Proteomes" id="UP000466785"/>
    </source>
</evidence>
<feature type="domain" description="PE-PPE" evidence="3">
    <location>
        <begin position="80"/>
        <end position="256"/>
    </location>
</feature>
<dbReference type="Gene3D" id="3.40.50.1820">
    <property type="entry name" value="alpha/beta hydrolase"/>
    <property type="match status" value="1"/>
</dbReference>
<feature type="compositionally biased region" description="Acidic residues" evidence="1">
    <location>
        <begin position="339"/>
        <end position="362"/>
    </location>
</feature>
<sequence length="438" mass="45183">MRGLFAVAAASSIAASSAFVSPNVNLAANVLTVTGYTSLGSLEWDMADMLQGGFCSQASGNTCDEVEYLSGVPNIGESSGLWALRAALATTAPPTMVVGFSQGAMIATEWMLEYGETAWAPTPADLSFVLMANPQRKYGGVRPVYDIEDPTPSDNAYRVLDIAMEYDGAADVPDNLFNLLAVANAIAGFQHIHIDGYDDVDLDSSEKLVWIDGNTTYVLIRSQNIPLLQPLRNIGLDALADALNDPLKRIIDSAYDRDYVGLVDEDLHDDVLAEFPHASNATPAATAARSVAPQTLDVADAAAGDGAGTTAESAPVEEPAGDEIDAGESESDSAVGDVDGGEGESAEQDAESNVDLEDEDVDLSPTADGAVDESKDDDDVALSEAEPDTEDDNKDSTAGTSASASETGDTSASGDAAASRDDSGSADDSGSGGDSAGE</sequence>
<dbReference type="SUPFAM" id="SSF53474">
    <property type="entry name" value="alpha/beta-Hydrolases"/>
    <property type="match status" value="1"/>
</dbReference>
<reference evidence="4 5" key="1">
    <citation type="journal article" date="2019" name="Emerg. Microbes Infect.">
        <title>Comprehensive subspecies identification of 175 nontuberculous mycobacteria species based on 7547 genomic profiles.</title>
        <authorList>
            <person name="Matsumoto Y."/>
            <person name="Kinjo T."/>
            <person name="Motooka D."/>
            <person name="Nabeya D."/>
            <person name="Jung N."/>
            <person name="Uechi K."/>
            <person name="Horii T."/>
            <person name="Iida T."/>
            <person name="Fujita J."/>
            <person name="Nakamura S."/>
        </authorList>
    </citation>
    <scope>NUCLEOTIDE SEQUENCE [LARGE SCALE GENOMIC DNA]</scope>
    <source>
        <strain evidence="4 5">JCM 12603</strain>
    </source>
</reference>
<feature type="compositionally biased region" description="Acidic residues" evidence="1">
    <location>
        <begin position="370"/>
        <end position="393"/>
    </location>
</feature>